<name>A0A645EWB6_9ZZZZ</name>
<sequence length="65" mass="7298">MESNLTENEMIPSIKVSFKNSIVWVGTEDESLSGVIAEIIASSEEFLGYPVQIVFKQSFRSKENN</sequence>
<gene>
    <name evidence="1" type="ORF">SDC9_153587</name>
</gene>
<reference evidence="1" key="1">
    <citation type="submission" date="2019-08" db="EMBL/GenBank/DDBJ databases">
        <authorList>
            <person name="Kucharzyk K."/>
            <person name="Murdoch R.W."/>
            <person name="Higgins S."/>
            <person name="Loffler F."/>
        </authorList>
    </citation>
    <scope>NUCLEOTIDE SEQUENCE</scope>
</reference>
<dbReference type="AlphaFoldDB" id="A0A645EWB6"/>
<protein>
    <submittedName>
        <fullName evidence="1">Uncharacterized protein</fullName>
    </submittedName>
</protein>
<evidence type="ECO:0000313" key="1">
    <source>
        <dbReference type="EMBL" id="MPN06331.1"/>
    </source>
</evidence>
<dbReference type="EMBL" id="VSSQ01052237">
    <property type="protein sequence ID" value="MPN06331.1"/>
    <property type="molecule type" value="Genomic_DNA"/>
</dbReference>
<proteinExistence type="predicted"/>
<accession>A0A645EWB6</accession>
<organism evidence="1">
    <name type="scientific">bioreactor metagenome</name>
    <dbReference type="NCBI Taxonomy" id="1076179"/>
    <lineage>
        <taxon>unclassified sequences</taxon>
        <taxon>metagenomes</taxon>
        <taxon>ecological metagenomes</taxon>
    </lineage>
</organism>
<comment type="caution">
    <text evidence="1">The sequence shown here is derived from an EMBL/GenBank/DDBJ whole genome shotgun (WGS) entry which is preliminary data.</text>
</comment>